<dbReference type="KEGG" id="pace:A6070_01290"/>
<name>A0A1L3GFY9_SYNAC</name>
<dbReference type="NCBIfam" id="TIGR00589">
    <property type="entry name" value="ogt"/>
    <property type="match status" value="1"/>
</dbReference>
<evidence type="ECO:0000259" key="11">
    <source>
        <dbReference type="Pfam" id="PF02870"/>
    </source>
</evidence>
<dbReference type="Proteomes" id="UP000182264">
    <property type="component" value="Chromosome"/>
</dbReference>
<dbReference type="Gene3D" id="3.30.160.70">
    <property type="entry name" value="Methylated DNA-protein cysteine methyltransferase domain"/>
    <property type="match status" value="1"/>
</dbReference>
<proteinExistence type="inferred from homology"/>
<dbReference type="GO" id="GO:0006307">
    <property type="term" value="P:DNA alkylation repair"/>
    <property type="evidence" value="ECO:0007669"/>
    <property type="project" value="UniProtKB-UniRule"/>
</dbReference>
<dbReference type="STRING" id="29542.A6070_01290"/>
<dbReference type="GO" id="GO:0032259">
    <property type="term" value="P:methylation"/>
    <property type="evidence" value="ECO:0007669"/>
    <property type="project" value="UniProtKB-KW"/>
</dbReference>
<comment type="miscellaneous">
    <text evidence="9">This enzyme catalyzes only one turnover and therefore is not strictly catalytic. According to one definition, an enzyme is a biocatalyst that acts repeatedly and over many reaction cycles.</text>
</comment>
<keyword evidence="13" id="KW-1185">Reference proteome</keyword>
<protein>
    <recommendedName>
        <fullName evidence="9">Methylated-DNA--protein-cysteine methyltransferase</fullName>
        <ecNumber evidence="9">2.1.1.63</ecNumber>
    </recommendedName>
    <alternativeName>
        <fullName evidence="9">6-O-methylguanine-DNA methyltransferase</fullName>
        <shortName evidence="9">MGMT</shortName>
    </alternativeName>
    <alternativeName>
        <fullName evidence="9">O-6-methylguanine-DNA-alkyltransferase</fullName>
    </alternativeName>
</protein>
<comment type="catalytic activity">
    <reaction evidence="8 9">
        <text>a 6-O-methyl-2'-deoxyguanosine in DNA + L-cysteinyl-[protein] = S-methyl-L-cysteinyl-[protein] + a 2'-deoxyguanosine in DNA</text>
        <dbReference type="Rhea" id="RHEA:24000"/>
        <dbReference type="Rhea" id="RHEA-COMP:10131"/>
        <dbReference type="Rhea" id="RHEA-COMP:10132"/>
        <dbReference type="Rhea" id="RHEA-COMP:11367"/>
        <dbReference type="Rhea" id="RHEA-COMP:11368"/>
        <dbReference type="ChEBI" id="CHEBI:29950"/>
        <dbReference type="ChEBI" id="CHEBI:82612"/>
        <dbReference type="ChEBI" id="CHEBI:85445"/>
        <dbReference type="ChEBI" id="CHEBI:85448"/>
        <dbReference type="EC" id="2.1.1.63"/>
    </reaction>
</comment>
<dbReference type="InterPro" id="IPR001497">
    <property type="entry name" value="MethylDNA_cys_MeTrfase_AS"/>
</dbReference>
<evidence type="ECO:0000256" key="4">
    <source>
        <dbReference type="ARBA" id="ARBA00022603"/>
    </source>
</evidence>
<dbReference type="EMBL" id="CP015518">
    <property type="protein sequence ID" value="APG24856.1"/>
    <property type="molecule type" value="Genomic_DNA"/>
</dbReference>
<evidence type="ECO:0000256" key="1">
    <source>
        <dbReference type="ARBA" id="ARBA00001286"/>
    </source>
</evidence>
<dbReference type="HAMAP" id="MF_00772">
    <property type="entry name" value="OGT"/>
    <property type="match status" value="1"/>
</dbReference>
<dbReference type="RefSeq" id="WP_072286703.1">
    <property type="nucleotide sequence ID" value="NZ_CP015455.1"/>
</dbReference>
<dbReference type="InterPro" id="IPR036388">
    <property type="entry name" value="WH-like_DNA-bd_sf"/>
</dbReference>
<comment type="subcellular location">
    <subcellularLocation>
        <location evidence="9">Cytoplasm</location>
    </subcellularLocation>
</comment>
<comment type="function">
    <text evidence="9">Involved in the cellular defense against the biological effects of O6-methylguanine (O6-MeG) and O4-methylthymine (O4-MeT) in DNA. Repairs the methylated nucleobase in DNA by stoichiometrically transferring the methyl group to a cysteine residue in the enzyme. This is a suicide reaction: the enzyme is irreversibly inactivated.</text>
</comment>
<feature type="domain" description="Methylguanine DNA methyltransferase ribonuclease-like" evidence="11">
    <location>
        <begin position="6"/>
        <end position="74"/>
    </location>
</feature>
<evidence type="ECO:0000313" key="12">
    <source>
        <dbReference type="EMBL" id="APG24856.1"/>
    </source>
</evidence>
<sequence length="166" mass="17258">MTHTCTIDTPLGPMLAAAKGGKLAVLNFLGQKHFAAGMNDWLKQPDDPVLVALRAWLQGYFCGAATVPDVPLDPGGTPFQKTVWSILLRIPRGATTSYGEIAREVAEKTGIAAMSAQAVGGAVGRNPIAILIPCHRVLGADGSLTGYAGGLDKKRALLALEGITVP</sequence>
<organism evidence="12 13">
    <name type="scientific">Syntrophotalea acetylenica</name>
    <name type="common">Pelobacter acetylenicus</name>
    <dbReference type="NCBI Taxonomy" id="29542"/>
    <lineage>
        <taxon>Bacteria</taxon>
        <taxon>Pseudomonadati</taxon>
        <taxon>Thermodesulfobacteriota</taxon>
        <taxon>Desulfuromonadia</taxon>
        <taxon>Desulfuromonadales</taxon>
        <taxon>Syntrophotaleaceae</taxon>
        <taxon>Syntrophotalea</taxon>
    </lineage>
</organism>
<evidence type="ECO:0000256" key="9">
    <source>
        <dbReference type="HAMAP-Rule" id="MF_00772"/>
    </source>
</evidence>
<dbReference type="OrthoDB" id="9802228at2"/>
<evidence type="ECO:0000256" key="6">
    <source>
        <dbReference type="ARBA" id="ARBA00022763"/>
    </source>
</evidence>
<keyword evidence="3 9" id="KW-0963">Cytoplasm</keyword>
<feature type="domain" description="Methylated-DNA-[protein]-cysteine S-methyltransferase DNA binding" evidence="10">
    <location>
        <begin position="78"/>
        <end position="163"/>
    </location>
</feature>
<evidence type="ECO:0000313" key="13">
    <source>
        <dbReference type="Proteomes" id="UP000182264"/>
    </source>
</evidence>
<dbReference type="GO" id="GO:0005737">
    <property type="term" value="C:cytoplasm"/>
    <property type="evidence" value="ECO:0007669"/>
    <property type="project" value="UniProtKB-SubCell"/>
</dbReference>
<keyword evidence="6 9" id="KW-0227">DNA damage</keyword>
<dbReference type="InterPro" id="IPR014048">
    <property type="entry name" value="MethylDNA_cys_MeTrfase_DNA-bd"/>
</dbReference>
<dbReference type="Pfam" id="PF02870">
    <property type="entry name" value="Methyltransf_1N"/>
    <property type="match status" value="1"/>
</dbReference>
<comment type="catalytic activity">
    <reaction evidence="1 9">
        <text>a 4-O-methyl-thymidine in DNA + L-cysteinyl-[protein] = a thymidine in DNA + S-methyl-L-cysteinyl-[protein]</text>
        <dbReference type="Rhea" id="RHEA:53428"/>
        <dbReference type="Rhea" id="RHEA-COMP:10131"/>
        <dbReference type="Rhea" id="RHEA-COMP:10132"/>
        <dbReference type="Rhea" id="RHEA-COMP:13555"/>
        <dbReference type="Rhea" id="RHEA-COMP:13556"/>
        <dbReference type="ChEBI" id="CHEBI:29950"/>
        <dbReference type="ChEBI" id="CHEBI:82612"/>
        <dbReference type="ChEBI" id="CHEBI:137386"/>
        <dbReference type="ChEBI" id="CHEBI:137387"/>
        <dbReference type="EC" id="2.1.1.63"/>
    </reaction>
</comment>
<keyword evidence="4 9" id="KW-0489">Methyltransferase</keyword>
<dbReference type="InterPro" id="IPR036631">
    <property type="entry name" value="MGMT_N_sf"/>
</dbReference>
<dbReference type="SUPFAM" id="SSF53155">
    <property type="entry name" value="Methylated DNA-protein cysteine methyltransferase domain"/>
    <property type="match status" value="1"/>
</dbReference>
<dbReference type="EC" id="2.1.1.63" evidence="9"/>
<dbReference type="InterPro" id="IPR036217">
    <property type="entry name" value="MethylDNA_cys_MeTrfase_DNAb"/>
</dbReference>
<comment type="similarity">
    <text evidence="2 9">Belongs to the MGMT family.</text>
</comment>
<gene>
    <name evidence="12" type="ORF">A7E75_07330</name>
</gene>
<evidence type="ECO:0000259" key="10">
    <source>
        <dbReference type="Pfam" id="PF01035"/>
    </source>
</evidence>
<evidence type="ECO:0000256" key="7">
    <source>
        <dbReference type="ARBA" id="ARBA00023204"/>
    </source>
</evidence>
<dbReference type="Pfam" id="PF01035">
    <property type="entry name" value="DNA_binding_1"/>
    <property type="match status" value="1"/>
</dbReference>
<dbReference type="PANTHER" id="PTHR10815">
    <property type="entry name" value="METHYLATED-DNA--PROTEIN-CYSTEINE METHYLTRANSFERASE"/>
    <property type="match status" value="1"/>
</dbReference>
<dbReference type="PANTHER" id="PTHR10815:SF5">
    <property type="entry name" value="METHYLATED-DNA--PROTEIN-CYSTEINE METHYLTRANSFERASE"/>
    <property type="match status" value="1"/>
</dbReference>
<accession>A0A1L3GFY9</accession>
<reference evidence="12 13" key="1">
    <citation type="journal article" date="2017" name="Genome Announc.">
        <title>Complete Genome Sequences of Two Acetylene-Fermenting Pelobacter acetylenicus Strains.</title>
        <authorList>
            <person name="Sutton J.M."/>
            <person name="Baesman S.M."/>
            <person name="Fierst J.L."/>
            <person name="Poret-Peterson A.T."/>
            <person name="Oremland R.S."/>
            <person name="Dunlap D.S."/>
            <person name="Akob D.M."/>
        </authorList>
    </citation>
    <scope>NUCLEOTIDE SEQUENCE [LARGE SCALE GENOMIC DNA]</scope>
    <source>
        <strain evidence="12 13">DSM 3247</strain>
    </source>
</reference>
<keyword evidence="7 9" id="KW-0234">DNA repair</keyword>
<dbReference type="AlphaFoldDB" id="A0A1L3GFY9"/>
<dbReference type="SUPFAM" id="SSF46767">
    <property type="entry name" value="Methylated DNA-protein cysteine methyltransferase, C-terminal domain"/>
    <property type="match status" value="1"/>
</dbReference>
<evidence type="ECO:0000256" key="8">
    <source>
        <dbReference type="ARBA" id="ARBA00049348"/>
    </source>
</evidence>
<dbReference type="GO" id="GO:0003908">
    <property type="term" value="F:methylated-DNA-[protein]-cysteine S-methyltransferase activity"/>
    <property type="evidence" value="ECO:0007669"/>
    <property type="project" value="UniProtKB-UniRule"/>
</dbReference>
<evidence type="ECO:0000256" key="3">
    <source>
        <dbReference type="ARBA" id="ARBA00022490"/>
    </source>
</evidence>
<dbReference type="Gene3D" id="1.10.10.10">
    <property type="entry name" value="Winged helix-like DNA-binding domain superfamily/Winged helix DNA-binding domain"/>
    <property type="match status" value="1"/>
</dbReference>
<keyword evidence="5 9" id="KW-0808">Transferase</keyword>
<evidence type="ECO:0000256" key="2">
    <source>
        <dbReference type="ARBA" id="ARBA00008711"/>
    </source>
</evidence>
<evidence type="ECO:0000256" key="5">
    <source>
        <dbReference type="ARBA" id="ARBA00022679"/>
    </source>
</evidence>
<dbReference type="InterPro" id="IPR023546">
    <property type="entry name" value="MGMT"/>
</dbReference>
<dbReference type="PROSITE" id="PS00374">
    <property type="entry name" value="MGMT"/>
    <property type="match status" value="1"/>
</dbReference>
<dbReference type="InterPro" id="IPR008332">
    <property type="entry name" value="MethylG_MeTrfase_N"/>
</dbReference>
<feature type="active site" description="Nucleophile; methyl group acceptor" evidence="9">
    <location>
        <position position="134"/>
    </location>
</feature>
<dbReference type="FunFam" id="1.10.10.10:FF:000214">
    <property type="entry name" value="Methylated-DNA--protein-cysteine methyltransferase"/>
    <property type="match status" value="1"/>
</dbReference>
<dbReference type="CDD" id="cd06445">
    <property type="entry name" value="ATase"/>
    <property type="match status" value="1"/>
</dbReference>